<comment type="caution">
    <text evidence="1">The sequence shown here is derived from an EMBL/GenBank/DDBJ whole genome shotgun (WGS) entry which is preliminary data.</text>
</comment>
<proteinExistence type="predicted"/>
<name>A0A2R6AFY3_9ARCH</name>
<reference evidence="1 2" key="1">
    <citation type="submission" date="2017-04" db="EMBL/GenBank/DDBJ databases">
        <title>Novel microbial lineages endemic to geothermal iron-oxide mats fill important gaps in the evolutionary history of Archaea.</title>
        <authorList>
            <person name="Jay Z.J."/>
            <person name="Beam J.P."/>
            <person name="Dlakic M."/>
            <person name="Rusch D.B."/>
            <person name="Kozubal M.A."/>
            <person name="Inskeep W.P."/>
        </authorList>
    </citation>
    <scope>NUCLEOTIDE SEQUENCE [LARGE SCALE GENOMIC DNA]</scope>
    <source>
        <strain evidence="1">BE_D</strain>
    </source>
</reference>
<dbReference type="SUPFAM" id="SSF53032">
    <property type="entry name" value="tRNA-intron endonuclease catalytic domain-like"/>
    <property type="match status" value="1"/>
</dbReference>
<evidence type="ECO:0000313" key="1">
    <source>
        <dbReference type="EMBL" id="PSN85259.1"/>
    </source>
</evidence>
<dbReference type="Gene3D" id="3.40.1350.150">
    <property type="match status" value="1"/>
</dbReference>
<dbReference type="InterPro" id="IPR036167">
    <property type="entry name" value="tRNA_intron_Endo_cat-like_sf"/>
</dbReference>
<dbReference type="AlphaFoldDB" id="A0A2R6AFY3"/>
<dbReference type="GO" id="GO:0006388">
    <property type="term" value="P:tRNA splicing, via endonucleolytic cleavage and ligation"/>
    <property type="evidence" value="ECO:0007669"/>
    <property type="project" value="InterPro"/>
</dbReference>
<evidence type="ECO:0008006" key="3">
    <source>
        <dbReference type="Google" id="ProtNLM"/>
    </source>
</evidence>
<evidence type="ECO:0000313" key="2">
    <source>
        <dbReference type="Proteomes" id="UP000240569"/>
    </source>
</evidence>
<accession>A0A2R6AFY3</accession>
<dbReference type="Proteomes" id="UP000240569">
    <property type="component" value="Unassembled WGS sequence"/>
</dbReference>
<organism evidence="1 2">
    <name type="scientific">Candidatus Marsarchaeota G1 archaeon BE_D</name>
    <dbReference type="NCBI Taxonomy" id="1978156"/>
    <lineage>
        <taxon>Archaea</taxon>
        <taxon>Candidatus Marsarchaeota</taxon>
        <taxon>Candidatus Marsarchaeota group 1</taxon>
    </lineage>
</organism>
<gene>
    <name evidence="1" type="ORF">B9Q02_06990</name>
</gene>
<sequence length="183" mass="20381">MKALPLSELNPKTKKHFERFYVVLSLEKTEKGVIVRGPIASSIINAGFGTPLSGLAVELNPLEAVYLILKKKLLAEDAQELVKTLSSTLKDFWSIYSIYADLTDQGKKVAYDDELGCILQIKGEKRGYVPLSYDRPLTLKALVEKAKKLEELGWIAVLAIVDEHGTVTYYSVNTRPPSLELLN</sequence>
<dbReference type="EMBL" id="NEXD01000038">
    <property type="protein sequence ID" value="PSN85259.1"/>
    <property type="molecule type" value="Genomic_DNA"/>
</dbReference>
<protein>
    <recommendedName>
        <fullName evidence="3">tRNA intron endonuclease catalytic domain-containing protein</fullName>
    </recommendedName>
</protein>